<reference evidence="8 9" key="1">
    <citation type="journal article" date="2020" name="Microorganisms">
        <title>Osmotic Adaptation and Compatible Solute Biosynthesis of Phototrophic Bacteria as Revealed from Genome Analyses.</title>
        <authorList>
            <person name="Imhoff J.F."/>
            <person name="Rahn T."/>
            <person name="Kunzel S."/>
            <person name="Keller A."/>
            <person name="Neulinger S.C."/>
        </authorList>
    </citation>
    <scope>NUCLEOTIDE SEQUENCE [LARGE SCALE GENOMIC DNA]</scope>
    <source>
        <strain evidence="8 9">DSM 15116</strain>
    </source>
</reference>
<comment type="caution">
    <text evidence="8">The sequence shown here is derived from an EMBL/GenBank/DDBJ whole genome shotgun (WGS) entry which is preliminary data.</text>
</comment>
<comment type="function">
    <text evidence="5">This enzyme is involved in nucleotide metabolism: it produces dUMP, the immediate precursor of thymidine nucleotides and it decreases the intracellular concentration of dUTP so that uracil cannot be incorporated into DNA.</text>
</comment>
<dbReference type="Proteomes" id="UP000738126">
    <property type="component" value="Unassembled WGS sequence"/>
</dbReference>
<name>A0ABS1E3K7_9GAMM</name>
<feature type="region of interest" description="Disordered" evidence="6">
    <location>
        <begin position="1"/>
        <end position="20"/>
    </location>
</feature>
<organism evidence="8 9">
    <name type="scientific">Halorhodospira neutriphila</name>
    <dbReference type="NCBI Taxonomy" id="168379"/>
    <lineage>
        <taxon>Bacteria</taxon>
        <taxon>Pseudomonadati</taxon>
        <taxon>Pseudomonadota</taxon>
        <taxon>Gammaproteobacteria</taxon>
        <taxon>Chromatiales</taxon>
        <taxon>Ectothiorhodospiraceae</taxon>
        <taxon>Halorhodospira</taxon>
    </lineage>
</organism>
<dbReference type="HAMAP" id="MF_00116">
    <property type="entry name" value="dUTPase_bact"/>
    <property type="match status" value="1"/>
</dbReference>
<evidence type="ECO:0000256" key="5">
    <source>
        <dbReference type="HAMAP-Rule" id="MF_00116"/>
    </source>
</evidence>
<feature type="binding site" evidence="5">
    <location>
        <begin position="106"/>
        <end position="108"/>
    </location>
    <ligand>
        <name>substrate</name>
    </ligand>
</feature>
<dbReference type="InterPro" id="IPR033704">
    <property type="entry name" value="dUTPase_trimeric"/>
</dbReference>
<comment type="cofactor">
    <cofactor evidence="5">
        <name>Mg(2+)</name>
        <dbReference type="ChEBI" id="CHEBI:18420"/>
    </cofactor>
</comment>
<dbReference type="InterPro" id="IPR029054">
    <property type="entry name" value="dUTPase-like"/>
</dbReference>
<keyword evidence="5" id="KW-0460">Magnesium</keyword>
<dbReference type="Pfam" id="PF00692">
    <property type="entry name" value="dUTPase"/>
    <property type="match status" value="1"/>
</dbReference>
<dbReference type="EMBL" id="NRSH01000007">
    <property type="protein sequence ID" value="MBK1725692.1"/>
    <property type="molecule type" value="Genomic_DNA"/>
</dbReference>
<dbReference type="PANTHER" id="PTHR11241">
    <property type="entry name" value="DEOXYURIDINE 5'-TRIPHOSPHATE NUCLEOTIDOHYDROLASE"/>
    <property type="match status" value="1"/>
</dbReference>
<dbReference type="EC" id="3.6.1.23" evidence="5"/>
<evidence type="ECO:0000313" key="8">
    <source>
        <dbReference type="EMBL" id="MBK1725692.1"/>
    </source>
</evidence>
<protein>
    <recommendedName>
        <fullName evidence="5">Deoxyuridine 5'-triphosphate nucleotidohydrolase</fullName>
        <shortName evidence="5">dUTPase</shortName>
        <ecNumber evidence="5">3.6.1.23</ecNumber>
    </recommendedName>
    <alternativeName>
        <fullName evidence="5">dUTP pyrophosphatase</fullName>
    </alternativeName>
</protein>
<feature type="domain" description="dUTPase-like" evidence="7">
    <location>
        <begin position="36"/>
        <end position="169"/>
    </location>
</feature>
<keyword evidence="2 5" id="KW-0378">Hydrolase</keyword>
<evidence type="ECO:0000259" key="7">
    <source>
        <dbReference type="Pfam" id="PF00692"/>
    </source>
</evidence>
<evidence type="ECO:0000256" key="4">
    <source>
        <dbReference type="ARBA" id="ARBA00047686"/>
    </source>
</evidence>
<comment type="catalytic activity">
    <reaction evidence="4 5">
        <text>dUTP + H2O = dUMP + diphosphate + H(+)</text>
        <dbReference type="Rhea" id="RHEA:10248"/>
        <dbReference type="ChEBI" id="CHEBI:15377"/>
        <dbReference type="ChEBI" id="CHEBI:15378"/>
        <dbReference type="ChEBI" id="CHEBI:33019"/>
        <dbReference type="ChEBI" id="CHEBI:61555"/>
        <dbReference type="ChEBI" id="CHEBI:246422"/>
        <dbReference type="EC" id="3.6.1.23"/>
    </reaction>
</comment>
<feature type="binding site" evidence="5">
    <location>
        <begin position="89"/>
        <end position="91"/>
    </location>
    <ligand>
        <name>substrate</name>
    </ligand>
</feature>
<evidence type="ECO:0000313" key="9">
    <source>
        <dbReference type="Proteomes" id="UP000738126"/>
    </source>
</evidence>
<dbReference type="NCBIfam" id="TIGR00576">
    <property type="entry name" value="dut"/>
    <property type="match status" value="1"/>
</dbReference>
<proteinExistence type="inferred from homology"/>
<comment type="pathway">
    <text evidence="5">Pyrimidine metabolism; dUMP biosynthesis; dUMP from dCTP (dUTP route): step 2/2.</text>
</comment>
<dbReference type="PANTHER" id="PTHR11241:SF0">
    <property type="entry name" value="DEOXYURIDINE 5'-TRIPHOSPHATE NUCLEOTIDOHYDROLASE"/>
    <property type="match status" value="1"/>
</dbReference>
<dbReference type="CDD" id="cd07557">
    <property type="entry name" value="trimeric_dUTPase"/>
    <property type="match status" value="1"/>
</dbReference>
<keyword evidence="9" id="KW-1185">Reference proteome</keyword>
<comment type="caution">
    <text evidence="5">Lacks conserved residue(s) required for the propagation of feature annotation.</text>
</comment>
<dbReference type="InterPro" id="IPR036157">
    <property type="entry name" value="dUTPase-like_sf"/>
</dbReference>
<evidence type="ECO:0000256" key="2">
    <source>
        <dbReference type="ARBA" id="ARBA00022801"/>
    </source>
</evidence>
<accession>A0ABS1E3K7</accession>
<feature type="binding site" evidence="5">
    <location>
        <position position="102"/>
    </location>
    <ligand>
        <name>substrate</name>
    </ligand>
</feature>
<dbReference type="InterPro" id="IPR008181">
    <property type="entry name" value="dUTPase"/>
</dbReference>
<keyword evidence="3 5" id="KW-0546">Nucleotide metabolism</keyword>
<dbReference type="SUPFAM" id="SSF51283">
    <property type="entry name" value="dUTPase-like"/>
    <property type="match status" value="1"/>
</dbReference>
<evidence type="ECO:0000256" key="6">
    <source>
        <dbReference type="SAM" id="MobiDB-lite"/>
    </source>
</evidence>
<sequence length="171" mass="17754">MRAADVAAEGAPRGDDGDGRRRIEARILDPRLGSWWPMPGYATDGSAALDLRACIDSPKLLIPGDRLTIGTGLAVHIADPGLVGIVASRSGLSLKHGLRVAQGIGVIDADYTGEIGVILHNEGGETYALEPGERIAQLLIQPVERVELEPVEAFSAGSGRGAGGFGHTGRS</sequence>
<evidence type="ECO:0000256" key="3">
    <source>
        <dbReference type="ARBA" id="ARBA00023080"/>
    </source>
</evidence>
<dbReference type="NCBIfam" id="NF001862">
    <property type="entry name" value="PRK00601.1"/>
    <property type="match status" value="1"/>
</dbReference>
<evidence type="ECO:0000256" key="1">
    <source>
        <dbReference type="ARBA" id="ARBA00006581"/>
    </source>
</evidence>
<dbReference type="Gene3D" id="2.70.40.10">
    <property type="match status" value="1"/>
</dbReference>
<keyword evidence="5" id="KW-0479">Metal-binding</keyword>
<gene>
    <name evidence="5" type="primary">dut</name>
    <name evidence="8" type="ORF">CKO13_01380</name>
</gene>
<comment type="similarity">
    <text evidence="1 5">Belongs to the dUTPase family.</text>
</comment>